<organism evidence="1 2">
    <name type="scientific">Clostridium botulinum (strain Kyoto / Type A2)</name>
    <dbReference type="NCBI Taxonomy" id="536232"/>
    <lineage>
        <taxon>Bacteria</taxon>
        <taxon>Bacillati</taxon>
        <taxon>Bacillota</taxon>
        <taxon>Clostridia</taxon>
        <taxon>Eubacteriales</taxon>
        <taxon>Clostridiaceae</taxon>
        <taxon>Clostridium</taxon>
    </lineage>
</organism>
<gene>
    <name evidence="1" type="ordered locus">CLM_2547</name>
</gene>
<proteinExistence type="predicted"/>
<dbReference type="HOGENOM" id="CLU_3116222_0_0_9"/>
<evidence type="ECO:0000313" key="2">
    <source>
        <dbReference type="Proteomes" id="UP000001374"/>
    </source>
</evidence>
<dbReference type="KEGG" id="cby:CLM_2547"/>
<dbReference type="Proteomes" id="UP000001374">
    <property type="component" value="Chromosome"/>
</dbReference>
<dbReference type="AlphaFoldDB" id="C1FRB3"/>
<sequence>MYSLNVEKETEYLIYTEKETIECADIDDMTSFANTLLNNGCKEIRLVISD</sequence>
<name>C1FRB3_CLOBJ</name>
<dbReference type="EMBL" id="CP001581">
    <property type="protein sequence ID" value="ACO84330.1"/>
    <property type="molecule type" value="Genomic_DNA"/>
</dbReference>
<reference evidence="1 2" key="1">
    <citation type="submission" date="2008-10" db="EMBL/GenBank/DDBJ databases">
        <title>Genome sequence of Clostridium botulinum A2 Kyoto.</title>
        <authorList>
            <person name="Shrivastava S."/>
            <person name="Brinkac L.M."/>
            <person name="Brown J.L."/>
            <person name="Bruce D."/>
            <person name="Detter C.C."/>
            <person name="Johnson E.A."/>
            <person name="Munk C.A."/>
            <person name="Smith L.A."/>
            <person name="Smith T.J."/>
            <person name="Sutton G."/>
            <person name="Brettin T.S."/>
        </authorList>
    </citation>
    <scope>NUCLEOTIDE SEQUENCE [LARGE SCALE GENOMIC DNA]</scope>
    <source>
        <strain evidence="2">Kyoto / Type A2</strain>
    </source>
</reference>
<dbReference type="RefSeq" id="WP_012704168.1">
    <property type="nucleotide sequence ID" value="NC_012563.1"/>
</dbReference>
<protein>
    <submittedName>
        <fullName evidence="1">Uncharacterized protein</fullName>
    </submittedName>
</protein>
<evidence type="ECO:0000313" key="1">
    <source>
        <dbReference type="EMBL" id="ACO84330.1"/>
    </source>
</evidence>
<accession>C1FRB3</accession>